<dbReference type="SMART" id="SM00382">
    <property type="entry name" value="AAA"/>
    <property type="match status" value="2"/>
</dbReference>
<reference evidence="8 9" key="1">
    <citation type="submission" date="2016-11" db="EMBL/GenBank/DDBJ databases">
        <authorList>
            <person name="Jaros S."/>
            <person name="Januszkiewicz K."/>
            <person name="Wedrychowicz H."/>
        </authorList>
    </citation>
    <scope>NUCLEOTIDE SEQUENCE [LARGE SCALE GENOMIC DNA]</scope>
    <source>
        <strain evidence="8 9">ATCC 23634</strain>
    </source>
</reference>
<gene>
    <name evidence="8" type="ORF">SAMN02983003_1816</name>
</gene>
<keyword evidence="2" id="KW-0813">Transport</keyword>
<accession>A0A1K2HX56</accession>
<dbReference type="InterPro" id="IPR017871">
    <property type="entry name" value="ABC_transporter-like_CS"/>
</dbReference>
<keyword evidence="4" id="KW-0677">Repeat</keyword>
<keyword evidence="5" id="KW-0547">Nucleotide-binding</keyword>
<evidence type="ECO:0000256" key="5">
    <source>
        <dbReference type="ARBA" id="ARBA00022741"/>
    </source>
</evidence>
<dbReference type="GO" id="GO:0005524">
    <property type="term" value="F:ATP binding"/>
    <property type="evidence" value="ECO:0007669"/>
    <property type="project" value="UniProtKB-KW"/>
</dbReference>
<dbReference type="GO" id="GO:0016887">
    <property type="term" value="F:ATP hydrolysis activity"/>
    <property type="evidence" value="ECO:0007669"/>
    <property type="project" value="InterPro"/>
</dbReference>
<dbReference type="RefSeq" id="WP_072341150.1">
    <property type="nucleotide sequence ID" value="NZ_FPKU01000001.1"/>
</dbReference>
<keyword evidence="9" id="KW-1185">Reference proteome</keyword>
<dbReference type="CDD" id="cd03216">
    <property type="entry name" value="ABC_Carb_Monos_I"/>
    <property type="match status" value="1"/>
</dbReference>
<comment type="similarity">
    <text evidence="1">Belongs to the ABC transporter superfamily.</text>
</comment>
<evidence type="ECO:0000256" key="1">
    <source>
        <dbReference type="ARBA" id="ARBA00005417"/>
    </source>
</evidence>
<feature type="domain" description="ABC transporter" evidence="7">
    <location>
        <begin position="256"/>
        <end position="499"/>
    </location>
</feature>
<evidence type="ECO:0000313" key="9">
    <source>
        <dbReference type="Proteomes" id="UP000183447"/>
    </source>
</evidence>
<dbReference type="InterPro" id="IPR027417">
    <property type="entry name" value="P-loop_NTPase"/>
</dbReference>
<feature type="domain" description="ABC transporter" evidence="7">
    <location>
        <begin position="5"/>
        <end position="245"/>
    </location>
</feature>
<keyword evidence="6 8" id="KW-0067">ATP-binding</keyword>
<dbReference type="PANTHER" id="PTHR43790:SF9">
    <property type="entry name" value="GALACTOFURANOSE TRANSPORTER ATP-BINDING PROTEIN YTFR"/>
    <property type="match status" value="1"/>
</dbReference>
<dbReference type="InterPro" id="IPR003593">
    <property type="entry name" value="AAA+_ATPase"/>
</dbReference>
<dbReference type="AlphaFoldDB" id="A0A1K2HX56"/>
<dbReference type="Gene3D" id="3.40.50.300">
    <property type="entry name" value="P-loop containing nucleotide triphosphate hydrolases"/>
    <property type="match status" value="2"/>
</dbReference>
<evidence type="ECO:0000256" key="3">
    <source>
        <dbReference type="ARBA" id="ARBA00022597"/>
    </source>
</evidence>
<dbReference type="EMBL" id="FPKU01000001">
    <property type="protein sequence ID" value="SFZ83735.1"/>
    <property type="molecule type" value="Genomic_DNA"/>
</dbReference>
<evidence type="ECO:0000256" key="4">
    <source>
        <dbReference type="ARBA" id="ARBA00022737"/>
    </source>
</evidence>
<dbReference type="SUPFAM" id="SSF52540">
    <property type="entry name" value="P-loop containing nucleoside triphosphate hydrolases"/>
    <property type="match status" value="2"/>
</dbReference>
<evidence type="ECO:0000256" key="2">
    <source>
        <dbReference type="ARBA" id="ARBA00022448"/>
    </source>
</evidence>
<dbReference type="PANTHER" id="PTHR43790">
    <property type="entry name" value="CARBOHYDRATE TRANSPORT ATP-BINDING PROTEIN MG119-RELATED"/>
    <property type="match status" value="1"/>
</dbReference>
<dbReference type="OrthoDB" id="9805029at2"/>
<dbReference type="Proteomes" id="UP000183447">
    <property type="component" value="Unassembled WGS sequence"/>
</dbReference>
<dbReference type="InterPro" id="IPR050107">
    <property type="entry name" value="ABC_carbohydrate_import_ATPase"/>
</dbReference>
<organism evidence="8 9">
    <name type="scientific">Devosia enhydra</name>
    <dbReference type="NCBI Taxonomy" id="665118"/>
    <lineage>
        <taxon>Bacteria</taxon>
        <taxon>Pseudomonadati</taxon>
        <taxon>Pseudomonadota</taxon>
        <taxon>Alphaproteobacteria</taxon>
        <taxon>Hyphomicrobiales</taxon>
        <taxon>Devosiaceae</taxon>
        <taxon>Devosia</taxon>
    </lineage>
</organism>
<keyword evidence="3" id="KW-0762">Sugar transport</keyword>
<dbReference type="InterPro" id="IPR003439">
    <property type="entry name" value="ABC_transporter-like_ATP-bd"/>
</dbReference>
<dbReference type="Pfam" id="PF00005">
    <property type="entry name" value="ABC_tran"/>
    <property type="match status" value="2"/>
</dbReference>
<evidence type="ECO:0000259" key="7">
    <source>
        <dbReference type="PROSITE" id="PS50893"/>
    </source>
</evidence>
<name>A0A1K2HX56_9HYPH</name>
<dbReference type="PROSITE" id="PS00211">
    <property type="entry name" value="ABC_TRANSPORTER_1"/>
    <property type="match status" value="1"/>
</dbReference>
<dbReference type="PROSITE" id="PS50893">
    <property type="entry name" value="ABC_TRANSPORTER_2"/>
    <property type="match status" value="2"/>
</dbReference>
<dbReference type="CDD" id="cd03215">
    <property type="entry name" value="ABC_Carb_Monos_II"/>
    <property type="match status" value="1"/>
</dbReference>
<proteinExistence type="inferred from homology"/>
<dbReference type="STRING" id="665118.SAMN02983003_1816"/>
<evidence type="ECO:0000256" key="6">
    <source>
        <dbReference type="ARBA" id="ARBA00022840"/>
    </source>
</evidence>
<protein>
    <submittedName>
        <fullName evidence="8">Ribose transport system ATP-binding protein</fullName>
    </submittedName>
</protein>
<sequence length="500" mass="53218">MTLLLKAESITKRYGAVVALSDGGLELEQGEIHALLGANGCGKSTLCKIIAGTVAKNSGTLSILGRAVEIGGPREAEALGVALFYQELSLVPQLSVADNIFLGREQRSGAGFLDARALRRDTEQLIARFAEVAGAGFSADALVSDLSPDQRQIVEILKVLARKPRIIIFDEATAALDRNQVALFFAILRELKAEGVSSIFITHRMDEVFEITDRITVMRNGATVARFVTAETDRQAVVHAMVGDVTALAERPAARPRSDKPARLVLESVGNKRVQQVSLSLRPGEIVGLGGLQGQGQSSLLQGLFGAAPFTSGTIRLDGEQVRISRPSHAIGKGIAYVSGDRGRDAAFHGRSIFENIAAASFSKERPAMVWPGRLRERFTKAAATLSTKYAGLSAPIGSLSGGNQQKIFIARWLATQPSVLLLDDPTKGIDLGAKADFFALARRLADEGAAILFYSSEDAELLSLCDRILVFNSGAVAGELEGEALTAYNLTNAAYGRAA</sequence>
<evidence type="ECO:0000313" key="8">
    <source>
        <dbReference type="EMBL" id="SFZ83735.1"/>
    </source>
</evidence>